<evidence type="ECO:0008006" key="3">
    <source>
        <dbReference type="Google" id="ProtNLM"/>
    </source>
</evidence>
<protein>
    <recommendedName>
        <fullName evidence="3">Lysine-specific metallo-endopeptidase domain-containing protein</fullName>
    </recommendedName>
</protein>
<comment type="caution">
    <text evidence="1">The sequence shown here is derived from an EMBL/GenBank/DDBJ whole genome shotgun (WGS) entry which is preliminary data.</text>
</comment>
<dbReference type="EMBL" id="JBFXLR010000001">
    <property type="protein sequence ID" value="KAL2861824.1"/>
    <property type="molecule type" value="Genomic_DNA"/>
</dbReference>
<sequence length="331" mass="37219">MEHLNLALSLYDEDGLGRLKTTKDVRTKGTFDEHNAWATYSQFIAKLKWPDDDENGLAKSKAGIEKIKGTRDLAKALVYDNYLAGRSVPWTRGGIPYIRIYCDDGNFLSESDSHQRSATGYQDWFYDEKTETRFVMVSRSEGLETNRKEVWVPRAGAYVSHPIFGLVEEAMTFCLVNFDSWTTVEDERTARGIHWRNMHVEVGEELSDAQSTAVETLLARPDISATVSHSKGMKWLSTFLVSTFIHESTHAQAFVGGTNALIDITCAKTGFVTIVPGCMASAAKGEDALDGDGNPQAHKDAEAFAIYAMAMYNNAVHWYKYRSYRRNTYKN</sequence>
<reference evidence="1 2" key="1">
    <citation type="submission" date="2024-07" db="EMBL/GenBank/DDBJ databases">
        <title>Section-level genome sequencing and comparative genomics of Aspergillus sections Usti and Cavernicolus.</title>
        <authorList>
            <consortium name="Lawrence Berkeley National Laboratory"/>
            <person name="Nybo J.L."/>
            <person name="Vesth T.C."/>
            <person name="Theobald S."/>
            <person name="Frisvad J.C."/>
            <person name="Larsen T.O."/>
            <person name="Kjaerboelling I."/>
            <person name="Rothschild-Mancinelli K."/>
            <person name="Lyhne E.K."/>
            <person name="Kogle M.E."/>
            <person name="Barry K."/>
            <person name="Clum A."/>
            <person name="Na H."/>
            <person name="Ledsgaard L."/>
            <person name="Lin J."/>
            <person name="Lipzen A."/>
            <person name="Kuo A."/>
            <person name="Riley R."/>
            <person name="Mondo S."/>
            <person name="LaButti K."/>
            <person name="Haridas S."/>
            <person name="Pangalinan J."/>
            <person name="Salamov A.A."/>
            <person name="Simmons B.A."/>
            <person name="Magnuson J.K."/>
            <person name="Chen J."/>
            <person name="Drula E."/>
            <person name="Henrissat B."/>
            <person name="Wiebenga A."/>
            <person name="Lubbers R.J."/>
            <person name="Gomes A.C."/>
            <person name="Macurrencykelacurrency M.R."/>
            <person name="Stajich J."/>
            <person name="Grigoriev I.V."/>
            <person name="Mortensen U.H."/>
            <person name="De vries R.P."/>
            <person name="Baker S.E."/>
            <person name="Andersen M.R."/>
        </authorList>
    </citation>
    <scope>NUCLEOTIDE SEQUENCE [LARGE SCALE GENOMIC DNA]</scope>
    <source>
        <strain evidence="1 2">CBS 756.74</strain>
    </source>
</reference>
<accession>A0ABR4LCG0</accession>
<organism evidence="1 2">
    <name type="scientific">Aspergillus pseudodeflectus</name>
    <dbReference type="NCBI Taxonomy" id="176178"/>
    <lineage>
        <taxon>Eukaryota</taxon>
        <taxon>Fungi</taxon>
        <taxon>Dikarya</taxon>
        <taxon>Ascomycota</taxon>
        <taxon>Pezizomycotina</taxon>
        <taxon>Eurotiomycetes</taxon>
        <taxon>Eurotiomycetidae</taxon>
        <taxon>Eurotiales</taxon>
        <taxon>Aspergillaceae</taxon>
        <taxon>Aspergillus</taxon>
        <taxon>Aspergillus subgen. Nidulantes</taxon>
    </lineage>
</organism>
<evidence type="ECO:0000313" key="1">
    <source>
        <dbReference type="EMBL" id="KAL2861824.1"/>
    </source>
</evidence>
<dbReference type="GeneID" id="98159091"/>
<keyword evidence="2" id="KW-1185">Reference proteome</keyword>
<gene>
    <name evidence="1" type="ORF">BJX68DRAFT_260626</name>
</gene>
<name>A0ABR4LCG0_9EURO</name>
<dbReference type="RefSeq" id="XP_070905914.1">
    <property type="nucleotide sequence ID" value="XM_071043927.1"/>
</dbReference>
<evidence type="ECO:0000313" key="2">
    <source>
        <dbReference type="Proteomes" id="UP001610444"/>
    </source>
</evidence>
<proteinExistence type="predicted"/>
<dbReference type="Proteomes" id="UP001610444">
    <property type="component" value="Unassembled WGS sequence"/>
</dbReference>